<dbReference type="SUPFAM" id="SSF49785">
    <property type="entry name" value="Galactose-binding domain-like"/>
    <property type="match status" value="1"/>
</dbReference>
<dbReference type="eggNOG" id="KOG0908">
    <property type="taxonomic scope" value="Eukaryota"/>
</dbReference>
<dbReference type="InterPro" id="IPR008979">
    <property type="entry name" value="Galactose-bd-like_sf"/>
</dbReference>
<dbReference type="InterPro" id="IPR037047">
    <property type="entry name" value="PITH_dom_sf"/>
</dbReference>
<dbReference type="HOGENOM" id="CLU_072377_1_0_1"/>
<dbReference type="Gene3D" id="2.60.120.470">
    <property type="entry name" value="PITH domain"/>
    <property type="match status" value="1"/>
</dbReference>
<dbReference type="OMA" id="PLAGTNM"/>
<protein>
    <recommendedName>
        <fullName evidence="2">PITH domain-containing protein</fullName>
    </recommendedName>
</protein>
<dbReference type="STRING" id="436017.A4S8K0"/>
<organism evidence="3 4">
    <name type="scientific">Ostreococcus lucimarinus (strain CCE9901)</name>
    <dbReference type="NCBI Taxonomy" id="436017"/>
    <lineage>
        <taxon>Eukaryota</taxon>
        <taxon>Viridiplantae</taxon>
        <taxon>Chlorophyta</taxon>
        <taxon>Mamiellophyceae</taxon>
        <taxon>Mamiellales</taxon>
        <taxon>Bathycoccaceae</taxon>
        <taxon>Ostreococcus</taxon>
    </lineage>
</organism>
<accession>A4S8K0</accession>
<gene>
    <name evidence="3" type="ORF">OSTLU_18389</name>
</gene>
<dbReference type="KEGG" id="olu:OSTLU_18389"/>
<dbReference type="OrthoDB" id="2635at2759"/>
<evidence type="ECO:0000313" key="4">
    <source>
        <dbReference type="Proteomes" id="UP000001568"/>
    </source>
</evidence>
<dbReference type="PANTHER" id="PTHR12175">
    <property type="entry name" value="AD039 HT014 THIOREDOXIN FAMILY TRP26"/>
    <property type="match status" value="1"/>
</dbReference>
<proteinExistence type="inferred from homology"/>
<feature type="domain" description="PITH" evidence="2">
    <location>
        <begin position="1"/>
        <end position="165"/>
    </location>
</feature>
<dbReference type="Gramene" id="ABO99929">
    <property type="protein sequence ID" value="ABO99929"/>
    <property type="gene ID" value="OSTLU_18389"/>
</dbReference>
<name>A4S8K0_OSTLU</name>
<dbReference type="InterPro" id="IPR045099">
    <property type="entry name" value="PITH1-like"/>
</dbReference>
<dbReference type="GO" id="GO:0005737">
    <property type="term" value="C:cytoplasm"/>
    <property type="evidence" value="ECO:0007669"/>
    <property type="project" value="UniProtKB-ARBA"/>
</dbReference>
<dbReference type="RefSeq" id="XP_001421636.1">
    <property type="nucleotide sequence ID" value="XM_001421599.1"/>
</dbReference>
<sequence>MLDLIDHVDERSVECLNALTDESWRNALWPGPRDRASSTLVSDDDEELILRVEFTSNVRPRAVKIAGASATHAREDASAPRVVKIFVNAPSLSFENAAKRRAAQVVELDGDDEVELDVTAFENVRVMTFYVESNVGGTARTEIGRIDIKGELSGELRDVSELKPC</sequence>
<dbReference type="EMBL" id="CP000595">
    <property type="protein sequence ID" value="ABO99929.1"/>
    <property type="molecule type" value="Genomic_DNA"/>
</dbReference>
<comment type="similarity">
    <text evidence="1">Belongs to the PITHD1 family.</text>
</comment>
<dbReference type="GeneID" id="5005717"/>
<dbReference type="AlphaFoldDB" id="A4S8K0"/>
<evidence type="ECO:0000259" key="2">
    <source>
        <dbReference type="PROSITE" id="PS51532"/>
    </source>
</evidence>
<reference evidence="3 4" key="1">
    <citation type="journal article" date="2007" name="Proc. Natl. Acad. Sci. U.S.A.">
        <title>The tiny eukaryote Ostreococcus provides genomic insights into the paradox of plankton speciation.</title>
        <authorList>
            <person name="Palenik B."/>
            <person name="Grimwood J."/>
            <person name="Aerts A."/>
            <person name="Rouze P."/>
            <person name="Salamov A."/>
            <person name="Putnam N."/>
            <person name="Dupont C."/>
            <person name="Jorgensen R."/>
            <person name="Derelle E."/>
            <person name="Rombauts S."/>
            <person name="Zhou K."/>
            <person name="Otillar R."/>
            <person name="Merchant S.S."/>
            <person name="Podell S."/>
            <person name="Gaasterland T."/>
            <person name="Napoli C."/>
            <person name="Gendler K."/>
            <person name="Manuell A."/>
            <person name="Tai V."/>
            <person name="Vallon O."/>
            <person name="Piganeau G."/>
            <person name="Jancek S."/>
            <person name="Heijde M."/>
            <person name="Jabbari K."/>
            <person name="Bowler C."/>
            <person name="Lohr M."/>
            <person name="Robbens S."/>
            <person name="Werner G."/>
            <person name="Dubchak I."/>
            <person name="Pazour G.J."/>
            <person name="Ren Q."/>
            <person name="Paulsen I."/>
            <person name="Delwiche C."/>
            <person name="Schmutz J."/>
            <person name="Rokhsar D."/>
            <person name="Van de Peer Y."/>
            <person name="Moreau H."/>
            <person name="Grigoriev I.V."/>
        </authorList>
    </citation>
    <scope>NUCLEOTIDE SEQUENCE [LARGE SCALE GENOMIC DNA]</scope>
    <source>
        <strain evidence="3 4">CCE9901</strain>
    </source>
</reference>
<dbReference type="PROSITE" id="PS51532">
    <property type="entry name" value="PITH"/>
    <property type="match status" value="1"/>
</dbReference>
<evidence type="ECO:0000256" key="1">
    <source>
        <dbReference type="ARBA" id="ARBA00025788"/>
    </source>
</evidence>
<dbReference type="InterPro" id="IPR010400">
    <property type="entry name" value="PITH_dom"/>
</dbReference>
<evidence type="ECO:0000313" key="3">
    <source>
        <dbReference type="EMBL" id="ABO99929.1"/>
    </source>
</evidence>
<dbReference type="Proteomes" id="UP000001568">
    <property type="component" value="Chromosome 15"/>
</dbReference>
<dbReference type="Pfam" id="PF06201">
    <property type="entry name" value="PITH"/>
    <property type="match status" value="1"/>
</dbReference>
<keyword evidence="4" id="KW-1185">Reference proteome</keyword>